<keyword evidence="13 18" id="KW-0234">DNA repair</keyword>
<feature type="zinc finger region" description="C4-type" evidence="18">
    <location>
        <begin position="252"/>
        <end position="279"/>
    </location>
</feature>
<dbReference type="GO" id="GO:0005737">
    <property type="term" value="C:cytoplasm"/>
    <property type="evidence" value="ECO:0007669"/>
    <property type="project" value="UniProtKB-SubCell"/>
</dbReference>
<dbReference type="InterPro" id="IPR041552">
    <property type="entry name" value="UvrA_DNA-bd"/>
</dbReference>
<keyword evidence="10 18" id="KW-0067">ATP-binding</keyword>
<dbReference type="GO" id="GO:0009432">
    <property type="term" value="P:SOS response"/>
    <property type="evidence" value="ECO:0007669"/>
    <property type="project" value="UniProtKB-UniRule"/>
</dbReference>
<dbReference type="GO" id="GO:0003677">
    <property type="term" value="F:DNA binding"/>
    <property type="evidence" value="ECO:0007669"/>
    <property type="project" value="UniProtKB-UniRule"/>
</dbReference>
<evidence type="ECO:0000256" key="16">
    <source>
        <dbReference type="ARBA" id="ARBA00039316"/>
    </source>
</evidence>
<evidence type="ECO:0000313" key="20">
    <source>
        <dbReference type="EMBL" id="KRK82727.1"/>
    </source>
</evidence>
<evidence type="ECO:0000256" key="3">
    <source>
        <dbReference type="ARBA" id="ARBA00022723"/>
    </source>
</evidence>
<gene>
    <name evidence="18" type="primary">uvrA</name>
    <name evidence="20" type="ORF">FC78_GL002739</name>
</gene>
<comment type="subcellular location">
    <subcellularLocation>
        <location evidence="1 18">Cytoplasm</location>
    </subcellularLocation>
</comment>
<dbReference type="PROSITE" id="PS00211">
    <property type="entry name" value="ABC_TRANSPORTER_1"/>
    <property type="match status" value="2"/>
</dbReference>
<reference evidence="20 21" key="1">
    <citation type="journal article" date="2015" name="Genome Announc.">
        <title>Expanding the biotechnology potential of lactobacilli through comparative genomics of 213 strains and associated genera.</title>
        <authorList>
            <person name="Sun Z."/>
            <person name="Harris H.M."/>
            <person name="McCann A."/>
            <person name="Guo C."/>
            <person name="Argimon S."/>
            <person name="Zhang W."/>
            <person name="Yang X."/>
            <person name="Jeffery I.B."/>
            <person name="Cooney J.C."/>
            <person name="Kagawa T.F."/>
            <person name="Liu W."/>
            <person name="Song Y."/>
            <person name="Salvetti E."/>
            <person name="Wrobel A."/>
            <person name="Rasinkangas P."/>
            <person name="Parkhill J."/>
            <person name="Rea M.C."/>
            <person name="O'Sullivan O."/>
            <person name="Ritari J."/>
            <person name="Douillard F.P."/>
            <person name="Paul Ross R."/>
            <person name="Yang R."/>
            <person name="Briner A.E."/>
            <person name="Felis G.E."/>
            <person name="de Vos W.M."/>
            <person name="Barrangou R."/>
            <person name="Klaenhammer T.R."/>
            <person name="Caufield P.W."/>
            <person name="Cui Y."/>
            <person name="Zhang H."/>
            <person name="O'Toole P.W."/>
        </authorList>
    </citation>
    <scope>NUCLEOTIDE SEQUENCE [LARGE SCALE GENOMIC DNA]</scope>
    <source>
        <strain evidence="20 21">DSM 19674</strain>
    </source>
</reference>
<keyword evidence="11 18" id="KW-0267">Excision nuclease</keyword>
<dbReference type="Gene3D" id="3.40.50.300">
    <property type="entry name" value="P-loop containing nucleotide triphosphate hydrolases"/>
    <property type="match status" value="3"/>
</dbReference>
<dbReference type="GO" id="GO:0008270">
    <property type="term" value="F:zinc ion binding"/>
    <property type="evidence" value="ECO:0007669"/>
    <property type="project" value="UniProtKB-UniRule"/>
</dbReference>
<dbReference type="NCBIfam" id="NF001503">
    <property type="entry name" value="PRK00349.1"/>
    <property type="match status" value="1"/>
</dbReference>
<feature type="binding site" evidence="18">
    <location>
        <begin position="33"/>
        <end position="40"/>
    </location>
    <ligand>
        <name>ATP</name>
        <dbReference type="ChEBI" id="CHEBI:30616"/>
    </ligand>
</feature>
<dbReference type="RefSeq" id="WP_056953965.1">
    <property type="nucleotide sequence ID" value="NZ_AZDY01000038.1"/>
</dbReference>
<dbReference type="NCBIfam" id="TIGR00630">
    <property type="entry name" value="uvra"/>
    <property type="match status" value="1"/>
</dbReference>
<dbReference type="Proteomes" id="UP000051515">
    <property type="component" value="Unassembled WGS sequence"/>
</dbReference>
<comment type="caution">
    <text evidence="20">The sequence shown here is derived from an EMBL/GenBank/DDBJ whole genome shotgun (WGS) entry which is preliminary data.</text>
</comment>
<evidence type="ECO:0000256" key="1">
    <source>
        <dbReference type="ARBA" id="ARBA00004496"/>
    </source>
</evidence>
<dbReference type="GO" id="GO:0016887">
    <property type="term" value="F:ATP hydrolysis activity"/>
    <property type="evidence" value="ECO:0007669"/>
    <property type="project" value="InterPro"/>
</dbReference>
<protein>
    <recommendedName>
        <fullName evidence="16 18">UvrABC system protein A</fullName>
        <shortName evidence="18">UvrA protein</shortName>
    </recommendedName>
    <alternativeName>
        <fullName evidence="17 18">Excinuclease ABC subunit A</fullName>
    </alternativeName>
</protein>
<dbReference type="InterPro" id="IPR003439">
    <property type="entry name" value="ABC_transporter-like_ATP-bd"/>
</dbReference>
<dbReference type="FunFam" id="3.40.50.300:FF:000028">
    <property type="entry name" value="UvrABC system protein A"/>
    <property type="match status" value="1"/>
</dbReference>
<comment type="similarity">
    <text evidence="15 18">Belongs to the ABC transporter superfamily. UvrA family.</text>
</comment>
<dbReference type="CDD" id="cd03271">
    <property type="entry name" value="ABC_UvrA_II"/>
    <property type="match status" value="1"/>
</dbReference>
<keyword evidence="6 18" id="KW-0227">DNA damage</keyword>
<dbReference type="GO" id="GO:0005524">
    <property type="term" value="F:ATP binding"/>
    <property type="evidence" value="ECO:0007669"/>
    <property type="project" value="UniProtKB-UniRule"/>
</dbReference>
<dbReference type="InterPro" id="IPR041102">
    <property type="entry name" value="UvrA_inter"/>
</dbReference>
<accession>A0A0R1KU40</accession>
<keyword evidence="7 18" id="KW-0228">DNA excision</keyword>
<evidence type="ECO:0000256" key="18">
    <source>
        <dbReference type="HAMAP-Rule" id="MF_00205"/>
    </source>
</evidence>
<feature type="domain" description="ABC transporter" evidence="19">
    <location>
        <begin position="604"/>
        <end position="935"/>
    </location>
</feature>
<dbReference type="GO" id="GO:0009380">
    <property type="term" value="C:excinuclease repair complex"/>
    <property type="evidence" value="ECO:0007669"/>
    <property type="project" value="InterPro"/>
</dbReference>
<evidence type="ECO:0000256" key="11">
    <source>
        <dbReference type="ARBA" id="ARBA00022881"/>
    </source>
</evidence>
<dbReference type="PANTHER" id="PTHR43152">
    <property type="entry name" value="UVRABC SYSTEM PROTEIN A"/>
    <property type="match status" value="1"/>
</dbReference>
<dbReference type="InterPro" id="IPR027417">
    <property type="entry name" value="P-loop_NTPase"/>
</dbReference>
<dbReference type="FunFam" id="1.20.1580.10:FF:000002">
    <property type="entry name" value="UvrABC system protein A"/>
    <property type="match status" value="1"/>
</dbReference>
<dbReference type="AlphaFoldDB" id="A0A0R1KU40"/>
<evidence type="ECO:0000256" key="15">
    <source>
        <dbReference type="ARBA" id="ARBA00038000"/>
    </source>
</evidence>
<evidence type="ECO:0000256" key="13">
    <source>
        <dbReference type="ARBA" id="ARBA00023204"/>
    </source>
</evidence>
<dbReference type="EMBL" id="AZDY01000038">
    <property type="protein sequence ID" value="KRK82727.1"/>
    <property type="molecule type" value="Genomic_DNA"/>
</dbReference>
<keyword evidence="8 18" id="KW-0863">Zinc-finger</keyword>
<evidence type="ECO:0000256" key="2">
    <source>
        <dbReference type="ARBA" id="ARBA00022490"/>
    </source>
</evidence>
<evidence type="ECO:0000313" key="21">
    <source>
        <dbReference type="Proteomes" id="UP000051515"/>
    </source>
</evidence>
<evidence type="ECO:0000256" key="4">
    <source>
        <dbReference type="ARBA" id="ARBA00022737"/>
    </source>
</evidence>
<keyword evidence="3 18" id="KW-0479">Metal-binding</keyword>
<keyword evidence="9 18" id="KW-0862">Zinc</keyword>
<dbReference type="Pfam" id="PF17760">
    <property type="entry name" value="UvrA_inter"/>
    <property type="match status" value="1"/>
</dbReference>
<keyword evidence="4 18" id="KW-0677">Repeat</keyword>
<proteinExistence type="inferred from homology"/>
<dbReference type="PATRIC" id="fig|1423788.3.peg.2810"/>
<dbReference type="Pfam" id="PF17755">
    <property type="entry name" value="UvrA_DNA-bind"/>
    <property type="match status" value="1"/>
</dbReference>
<organism evidence="20 21">
    <name type="scientific">Companilactobacillus bobalius DSM 19674</name>
    <dbReference type="NCBI Taxonomy" id="1423788"/>
    <lineage>
        <taxon>Bacteria</taxon>
        <taxon>Bacillati</taxon>
        <taxon>Bacillota</taxon>
        <taxon>Bacilli</taxon>
        <taxon>Lactobacillales</taxon>
        <taxon>Lactobacillaceae</taxon>
        <taxon>Companilactobacillus</taxon>
        <taxon>Companilactobacillus bobalius</taxon>
    </lineage>
</organism>
<comment type="subunit">
    <text evidence="18">Forms a heterotetramer with UvrB during the search for lesions.</text>
</comment>
<keyword evidence="2 18" id="KW-0963">Cytoplasm</keyword>
<dbReference type="Gene3D" id="1.10.8.280">
    <property type="entry name" value="ABC transporter ATPase domain-like"/>
    <property type="match status" value="1"/>
</dbReference>
<evidence type="ECO:0000256" key="7">
    <source>
        <dbReference type="ARBA" id="ARBA00022769"/>
    </source>
</evidence>
<evidence type="ECO:0000256" key="12">
    <source>
        <dbReference type="ARBA" id="ARBA00023125"/>
    </source>
</evidence>
<dbReference type="GO" id="GO:0006289">
    <property type="term" value="P:nucleotide-excision repair"/>
    <property type="evidence" value="ECO:0007669"/>
    <property type="project" value="UniProtKB-UniRule"/>
</dbReference>
<dbReference type="Gene3D" id="1.20.1580.10">
    <property type="entry name" value="ABC transporter ATPase like domain"/>
    <property type="match status" value="3"/>
</dbReference>
<feature type="binding site" evidence="18">
    <location>
        <begin position="639"/>
        <end position="646"/>
    </location>
    <ligand>
        <name>ATP</name>
        <dbReference type="ChEBI" id="CHEBI:30616"/>
    </ligand>
</feature>
<dbReference type="STRING" id="1423788.FC78_GL002739"/>
<dbReference type="SUPFAM" id="SSF52540">
    <property type="entry name" value="P-loop containing nucleoside triphosphate hydrolases"/>
    <property type="match status" value="2"/>
</dbReference>
<evidence type="ECO:0000256" key="8">
    <source>
        <dbReference type="ARBA" id="ARBA00022771"/>
    </source>
</evidence>
<dbReference type="HAMAP" id="MF_00205">
    <property type="entry name" value="UvrA"/>
    <property type="match status" value="1"/>
</dbReference>
<dbReference type="GO" id="GO:0009381">
    <property type="term" value="F:excinuclease ABC activity"/>
    <property type="evidence" value="ECO:0007669"/>
    <property type="project" value="UniProtKB-UniRule"/>
</dbReference>
<evidence type="ECO:0000256" key="9">
    <source>
        <dbReference type="ARBA" id="ARBA00022833"/>
    </source>
</evidence>
<evidence type="ECO:0000259" key="19">
    <source>
        <dbReference type="PROSITE" id="PS50893"/>
    </source>
</evidence>
<evidence type="ECO:0000256" key="5">
    <source>
        <dbReference type="ARBA" id="ARBA00022741"/>
    </source>
</evidence>
<dbReference type="SMART" id="SM00382">
    <property type="entry name" value="AAA"/>
    <property type="match status" value="1"/>
</dbReference>
<sequence>MLNDKIVIHGARAHNLKDIDVTIPRDKLVVMTGLSGSGKSSLAFDTLYAEGQRRYVESLSSYARQFLGQMDKPDVDSIDGLSPAISIDQKTTSKNPRSTVGTVTEINDYLRLLWARVGTPICPNDGTKITSQSAQQMVDAILKLDDGTKLQVLSPVVRAKRGQHKKALNQIKKQGYVRIRVDGEIHDVSEDIELDKNKKHSIDVVVDRIVINDHIKSRLFDSVEAALRLSDGYMNVDVIGSDMMVFSEKNACPLCGFTVGELEPRLFSFNAPFGACENCDGLGIKLEVDLDLVIPDQSKTLAEGAIEPWNPISSQYYPEMLAQAAKEFNIDMNTPFEKLPQKDQDIILNGSDGKTFHFHYENDFGGVRDVDVPFEGVIPNINRRYHETNSDFTREVMRKYMTELKCPVCHGKRLNRQALAVKVEGKDIAEVSDMSIKDELPFFKAVKFGEQNTVIAKPILKEVKDRLSFLINVGLEYLSLSRSAGTLSGGEAQRIRLATQIGSNLSGVMYILDEPSIGLHQRDNDRLINSLKKMRDLGNTLIVVEHDEDTMRAADYLIDVGPGAGENGGQIVAAGTPSEVEKDPKSLTGQYLAGKKFIPVPLERRAGNGEFVEVYGAQENNLKKLNVKFPLGKFIVVTGVSGSGKSTLVNMILKRALAQKMNHNSEKPGKYKKITGYENLEKMIAIDQSPIGRTPRSNPATYTGVFDDIRDLFAQTNEAKLRGYKKGRFSFNIKGGRCENCRGDGIIKIEMNFLPDVYVPCEVCHGTRYNSETLEVTYKGKNIAQVLDMKVSEALDFFSNIPKIKRKLQTIQDVGLGYVSLGQSATQLSGGEAQRMKLASELYKKSNGKNFYILDEPTTGLHTDDIKRLLGVLQRLVDEGNTVLVIEHNLDVVKSADWLIDLGPEGGEGGGTIVGTGTPEELADVKDSYTGQYLKPILERDTKRTKDAK</sequence>
<evidence type="ECO:0000256" key="10">
    <source>
        <dbReference type="ARBA" id="ARBA00022840"/>
    </source>
</evidence>
<dbReference type="InterPro" id="IPR017871">
    <property type="entry name" value="ABC_transporter-like_CS"/>
</dbReference>
<comment type="function">
    <text evidence="18">The UvrABC repair system catalyzes the recognition and processing of DNA lesions. UvrA is an ATPase and a DNA-binding protein. A damage recognition complex composed of 2 UvrA and 2 UvrB subunits scans DNA for abnormalities. When the presence of a lesion has been verified by UvrB, the UvrA molecules dissociate.</text>
</comment>
<feature type="zinc finger region" description="C4-type" evidence="18">
    <location>
        <begin position="738"/>
        <end position="764"/>
    </location>
</feature>
<dbReference type="InterPro" id="IPR004602">
    <property type="entry name" value="UvrA"/>
</dbReference>
<keyword evidence="21" id="KW-1185">Reference proteome</keyword>
<evidence type="ECO:0000256" key="17">
    <source>
        <dbReference type="ARBA" id="ARBA00042156"/>
    </source>
</evidence>
<dbReference type="OrthoDB" id="9809851at2"/>
<keyword evidence="5 18" id="KW-0547">Nucleotide-binding</keyword>
<dbReference type="InterPro" id="IPR003593">
    <property type="entry name" value="AAA+_ATPase"/>
</dbReference>
<evidence type="ECO:0000256" key="14">
    <source>
        <dbReference type="ARBA" id="ARBA00023236"/>
    </source>
</evidence>
<dbReference type="CDD" id="cd03270">
    <property type="entry name" value="ABC_UvrA_I"/>
    <property type="match status" value="1"/>
</dbReference>
<dbReference type="PANTHER" id="PTHR43152:SF3">
    <property type="entry name" value="UVRABC SYSTEM PROTEIN A"/>
    <property type="match status" value="1"/>
</dbReference>
<name>A0A0R1KU40_9LACO</name>
<evidence type="ECO:0000256" key="6">
    <source>
        <dbReference type="ARBA" id="ARBA00022763"/>
    </source>
</evidence>
<keyword evidence="12 18" id="KW-0238">DNA-binding</keyword>
<dbReference type="Gene3D" id="3.30.190.20">
    <property type="match status" value="1"/>
</dbReference>
<keyword evidence="14 18" id="KW-0742">SOS response</keyword>
<dbReference type="PROSITE" id="PS50893">
    <property type="entry name" value="ABC_TRANSPORTER_2"/>
    <property type="match status" value="1"/>
</dbReference>